<evidence type="ECO:0000313" key="2">
    <source>
        <dbReference type="EMBL" id="NRF66124.1"/>
    </source>
</evidence>
<dbReference type="InterPro" id="IPR025979">
    <property type="entry name" value="ChrR-like_cupin_dom"/>
</dbReference>
<dbReference type="Gene3D" id="2.60.120.10">
    <property type="entry name" value="Jelly Rolls"/>
    <property type="match status" value="2"/>
</dbReference>
<dbReference type="InterPro" id="IPR014710">
    <property type="entry name" value="RmlC-like_jellyroll"/>
</dbReference>
<dbReference type="Pfam" id="PF12973">
    <property type="entry name" value="Cupin_7"/>
    <property type="match status" value="1"/>
</dbReference>
<dbReference type="Proteomes" id="UP000737171">
    <property type="component" value="Unassembled WGS sequence"/>
</dbReference>
<protein>
    <submittedName>
        <fullName evidence="2">Cupin domain-containing protein</fullName>
    </submittedName>
</protein>
<dbReference type="RefSeq" id="WP_173120762.1">
    <property type="nucleotide sequence ID" value="NZ_JABRWJ010000001.1"/>
</dbReference>
<evidence type="ECO:0000313" key="3">
    <source>
        <dbReference type="Proteomes" id="UP000737171"/>
    </source>
</evidence>
<dbReference type="InterPro" id="IPR011051">
    <property type="entry name" value="RmlC_Cupin_sf"/>
</dbReference>
<accession>A0ABX2EAL7</accession>
<sequence length="279" mass="30269">MSTDQLPPPRPAPDPLDDECLDLLAEPFASAWQVGAARPPILRERVLERVTRSARASSAFVTVRCLHAVPLRLAAGVEARTLYDARGGVARPGEPARVRIVELAAGARWLPDLLPGMVCEWLVMDGAVRFGDLLLRARDFHRLPADAGLPELHGIDRARLYLREAPVVDTAGAAALTVHDDPARWDDFAPGIKRRVLWSRGGEAALLYHALPDAQVPRHGHGHDEECLMLDGEVFLDDVLLRAGDYQLAPAGTQHGGVSTDTGGLLFAHGDLDLDIRAE</sequence>
<dbReference type="EMBL" id="JABRWJ010000001">
    <property type="protein sequence ID" value="NRF66124.1"/>
    <property type="molecule type" value="Genomic_DNA"/>
</dbReference>
<organism evidence="2 3">
    <name type="scientific">Pseudaquabacterium terrae</name>
    <dbReference type="NCBI Taxonomy" id="2732868"/>
    <lineage>
        <taxon>Bacteria</taxon>
        <taxon>Pseudomonadati</taxon>
        <taxon>Pseudomonadota</taxon>
        <taxon>Betaproteobacteria</taxon>
        <taxon>Burkholderiales</taxon>
        <taxon>Sphaerotilaceae</taxon>
        <taxon>Pseudaquabacterium</taxon>
    </lineage>
</organism>
<evidence type="ECO:0000259" key="1">
    <source>
        <dbReference type="Pfam" id="PF12973"/>
    </source>
</evidence>
<comment type="caution">
    <text evidence="2">The sequence shown here is derived from an EMBL/GenBank/DDBJ whole genome shotgun (WGS) entry which is preliminary data.</text>
</comment>
<name>A0ABX2EAL7_9BURK</name>
<proteinExistence type="predicted"/>
<keyword evidence="3" id="KW-1185">Reference proteome</keyword>
<gene>
    <name evidence="2" type="ORF">HLB44_03935</name>
</gene>
<dbReference type="SUPFAM" id="SSF51182">
    <property type="entry name" value="RmlC-like cupins"/>
    <property type="match status" value="2"/>
</dbReference>
<reference evidence="2 3" key="1">
    <citation type="submission" date="2020-05" db="EMBL/GenBank/DDBJ databases">
        <title>Aquincola sp. isolate from soil.</title>
        <authorList>
            <person name="Han J."/>
            <person name="Kim D.-U."/>
        </authorList>
    </citation>
    <scope>NUCLEOTIDE SEQUENCE [LARGE SCALE GENOMIC DNA]</scope>
    <source>
        <strain evidence="2 3">S2</strain>
    </source>
</reference>
<feature type="domain" description="ChrR-like cupin" evidence="1">
    <location>
        <begin position="176"/>
        <end position="267"/>
    </location>
</feature>